<proteinExistence type="predicted"/>
<sequence>MSNRKVSFYLKPAHSRADQLADEMLEAMPVKARGNACRAAMLAGMALMRQDARLPHLIAELFDERTTISQIRHLISSVLPEDVSPLAAALQQLAALTPTPESVRENMPASPAPTDSSDNAARTRQNASNLFP</sequence>
<evidence type="ECO:0000313" key="3">
    <source>
        <dbReference type="Proteomes" id="UP000321307"/>
    </source>
</evidence>
<dbReference type="InterPro" id="IPR019720">
    <property type="entry name" value="Plasmid_stability_protein_StbB"/>
</dbReference>
<protein>
    <submittedName>
        <fullName evidence="2">Plasmid stability family protein</fullName>
    </submittedName>
</protein>
<evidence type="ECO:0000256" key="1">
    <source>
        <dbReference type="SAM" id="MobiDB-lite"/>
    </source>
</evidence>
<gene>
    <name evidence="2" type="ORF">FOT63_18450</name>
</gene>
<dbReference type="AlphaFoldDB" id="A0A9X9C1I7"/>
<organism evidence="2 3">
    <name type="scientific">Serratia ureilytica</name>
    <dbReference type="NCBI Taxonomy" id="300181"/>
    <lineage>
        <taxon>Bacteria</taxon>
        <taxon>Pseudomonadati</taxon>
        <taxon>Pseudomonadota</taxon>
        <taxon>Gammaproteobacteria</taxon>
        <taxon>Enterobacterales</taxon>
        <taxon>Yersiniaceae</taxon>
        <taxon>Serratia</taxon>
    </lineage>
</organism>
<reference evidence="2 3" key="1">
    <citation type="submission" date="2019-07" db="EMBL/GenBank/DDBJ databases">
        <title>Serratia strains were isolated from fresh produce.</title>
        <authorList>
            <person name="Cho G.-S."/>
            <person name="Stein M."/>
            <person name="Lee W."/>
            <person name="Suh S.H."/>
            <person name="Franz C.M.A.P."/>
        </authorList>
    </citation>
    <scope>NUCLEOTIDE SEQUENCE [LARGE SCALE GENOMIC DNA]</scope>
    <source>
        <strain evidence="2 3">S17</strain>
    </source>
</reference>
<dbReference type="InterPro" id="IPR038307">
    <property type="entry name" value="StbB_sf"/>
</dbReference>
<comment type="caution">
    <text evidence="2">The sequence shown here is derived from an EMBL/GenBank/DDBJ whole genome shotgun (WGS) entry which is preliminary data.</text>
</comment>
<dbReference type="Pfam" id="PF10784">
    <property type="entry name" value="Plasmid_stab_B"/>
    <property type="match status" value="1"/>
</dbReference>
<dbReference type="Gene3D" id="6.10.290.20">
    <property type="match status" value="1"/>
</dbReference>
<dbReference type="RefSeq" id="WP_147838685.1">
    <property type="nucleotide sequence ID" value="NZ_VOUP01000012.1"/>
</dbReference>
<dbReference type="Proteomes" id="UP000321307">
    <property type="component" value="Unassembled WGS sequence"/>
</dbReference>
<feature type="region of interest" description="Disordered" evidence="1">
    <location>
        <begin position="97"/>
        <end position="132"/>
    </location>
</feature>
<name>A0A9X9C1I7_9GAMM</name>
<dbReference type="EMBL" id="VOUP01000012">
    <property type="protein sequence ID" value="TXE26916.1"/>
    <property type="molecule type" value="Genomic_DNA"/>
</dbReference>
<evidence type="ECO:0000313" key="2">
    <source>
        <dbReference type="EMBL" id="TXE26916.1"/>
    </source>
</evidence>
<accession>A0A9X9C1I7</accession>
<feature type="compositionally biased region" description="Polar residues" evidence="1">
    <location>
        <begin position="113"/>
        <end position="132"/>
    </location>
</feature>